<dbReference type="InterPro" id="IPR057776">
    <property type="entry name" value="UTP23_sensor"/>
</dbReference>
<name>A0AAV6I3A8_9ERIC</name>
<keyword evidence="4" id="KW-1185">Reference proteome</keyword>
<dbReference type="Pfam" id="PF24779">
    <property type="entry name" value="UTP23_sensor"/>
    <property type="match status" value="1"/>
</dbReference>
<dbReference type="AlphaFoldDB" id="A0AAV6I3A8"/>
<gene>
    <name evidence="3" type="ORF">RHGRI_034425</name>
</gene>
<accession>A0AAV6I3A8</accession>
<feature type="compositionally biased region" description="Polar residues" evidence="1">
    <location>
        <begin position="56"/>
        <end position="68"/>
    </location>
</feature>
<dbReference type="EMBL" id="JACTNZ010000012">
    <property type="protein sequence ID" value="KAG5522235.1"/>
    <property type="molecule type" value="Genomic_DNA"/>
</dbReference>
<proteinExistence type="predicted"/>
<dbReference type="Proteomes" id="UP000823749">
    <property type="component" value="Chromosome 12"/>
</dbReference>
<feature type="domain" description="UTP23 sensor motif region" evidence="2">
    <location>
        <begin position="38"/>
        <end position="49"/>
    </location>
</feature>
<feature type="compositionally biased region" description="Basic residues" evidence="1">
    <location>
        <begin position="72"/>
        <end position="83"/>
    </location>
</feature>
<evidence type="ECO:0000313" key="4">
    <source>
        <dbReference type="Proteomes" id="UP000823749"/>
    </source>
</evidence>
<reference evidence="3" key="1">
    <citation type="submission" date="2020-08" db="EMBL/GenBank/DDBJ databases">
        <title>Plant Genome Project.</title>
        <authorList>
            <person name="Zhang R.-G."/>
        </authorList>
    </citation>
    <scope>NUCLEOTIDE SEQUENCE</scope>
    <source>
        <strain evidence="3">WSP0</strain>
        <tissue evidence="3">Leaf</tissue>
    </source>
</reference>
<organism evidence="3 4">
    <name type="scientific">Rhododendron griersonianum</name>
    <dbReference type="NCBI Taxonomy" id="479676"/>
    <lineage>
        <taxon>Eukaryota</taxon>
        <taxon>Viridiplantae</taxon>
        <taxon>Streptophyta</taxon>
        <taxon>Embryophyta</taxon>
        <taxon>Tracheophyta</taxon>
        <taxon>Spermatophyta</taxon>
        <taxon>Magnoliopsida</taxon>
        <taxon>eudicotyledons</taxon>
        <taxon>Gunneridae</taxon>
        <taxon>Pentapetalae</taxon>
        <taxon>asterids</taxon>
        <taxon>Ericales</taxon>
        <taxon>Ericaceae</taxon>
        <taxon>Ericoideae</taxon>
        <taxon>Rhodoreae</taxon>
        <taxon>Rhododendron</taxon>
    </lineage>
</organism>
<evidence type="ECO:0000256" key="1">
    <source>
        <dbReference type="SAM" id="MobiDB-lite"/>
    </source>
</evidence>
<protein>
    <recommendedName>
        <fullName evidence="2">UTP23 sensor motif region domain-containing protein</fullName>
    </recommendedName>
</protein>
<evidence type="ECO:0000313" key="3">
    <source>
        <dbReference type="EMBL" id="KAG5522235.1"/>
    </source>
</evidence>
<evidence type="ECO:0000259" key="2">
    <source>
        <dbReference type="Pfam" id="PF24779"/>
    </source>
</evidence>
<sequence length="90" mass="10225">MKELKRLGESYSESLKTARELITARFLLLYSYDFCHQGPNPLSCKKKKSLGLSTFVSKSESNDGSETIRSTSNKKRKRSRKGKKLEATYG</sequence>
<feature type="region of interest" description="Disordered" evidence="1">
    <location>
        <begin position="56"/>
        <end position="90"/>
    </location>
</feature>
<comment type="caution">
    <text evidence="3">The sequence shown here is derived from an EMBL/GenBank/DDBJ whole genome shotgun (WGS) entry which is preliminary data.</text>
</comment>